<feature type="compositionally biased region" description="Basic residues" evidence="1">
    <location>
        <begin position="266"/>
        <end position="280"/>
    </location>
</feature>
<dbReference type="AlphaFoldDB" id="A0A6C0DD98"/>
<evidence type="ECO:0008006" key="3">
    <source>
        <dbReference type="Google" id="ProtNLM"/>
    </source>
</evidence>
<proteinExistence type="predicted"/>
<organism evidence="2">
    <name type="scientific">viral metagenome</name>
    <dbReference type="NCBI Taxonomy" id="1070528"/>
    <lineage>
        <taxon>unclassified sequences</taxon>
        <taxon>metagenomes</taxon>
        <taxon>organismal metagenomes</taxon>
    </lineage>
</organism>
<protein>
    <recommendedName>
        <fullName evidence="3">Glycosyltransferase</fullName>
    </recommendedName>
</protein>
<name>A0A6C0DD98_9ZZZZ</name>
<accession>A0A6C0DD98</accession>
<reference evidence="2" key="1">
    <citation type="journal article" date="2020" name="Nature">
        <title>Giant virus diversity and host interactions through global metagenomics.</title>
        <authorList>
            <person name="Schulz F."/>
            <person name="Roux S."/>
            <person name="Paez-Espino D."/>
            <person name="Jungbluth S."/>
            <person name="Walsh D.A."/>
            <person name="Denef V.J."/>
            <person name="McMahon K.D."/>
            <person name="Konstantinidis K.T."/>
            <person name="Eloe-Fadrosh E.A."/>
            <person name="Kyrpides N.C."/>
            <person name="Woyke T."/>
        </authorList>
    </citation>
    <scope>NUCLEOTIDE SEQUENCE</scope>
    <source>
        <strain evidence="2">GVMAG-M-3300023174-134</strain>
    </source>
</reference>
<sequence length="280" mass="32742">MTDYVVCIPSYKRSQICNEKTLKTLKKMNIPSSKIYVYLANKEEEEEYKKILDKKLYNKLVVGIKGLVPQRQFIMEQWPEGKHIVFFDDDVASIDLSMSKIFKGKSLDFFFKYAFKECKKMKSFIWGVYPVFNPFFRKARDEMSTCLNYIVGAFYGIINRPNLKSIQLTLTKENGQKEDVERTIKYFIEDGILLRFNKIGFETKYYGKSGGLGTFEARLKPMLEASKLLKKTYPEYGEISTKKNGMTEFRLKKIPSTHDVSQNVTKKNKIKNNKTQKKSK</sequence>
<evidence type="ECO:0000313" key="2">
    <source>
        <dbReference type="EMBL" id="QHT13929.1"/>
    </source>
</evidence>
<evidence type="ECO:0000256" key="1">
    <source>
        <dbReference type="SAM" id="MobiDB-lite"/>
    </source>
</evidence>
<feature type="region of interest" description="Disordered" evidence="1">
    <location>
        <begin position="257"/>
        <end position="280"/>
    </location>
</feature>
<dbReference type="EMBL" id="MN739577">
    <property type="protein sequence ID" value="QHT13929.1"/>
    <property type="molecule type" value="Genomic_DNA"/>
</dbReference>